<dbReference type="GO" id="GO:0016787">
    <property type="term" value="F:hydrolase activity"/>
    <property type="evidence" value="ECO:0007669"/>
    <property type="project" value="UniProtKB-KW"/>
</dbReference>
<protein>
    <recommendedName>
        <fullName evidence="5">Carboxyltransferase domain-containing protein</fullName>
    </recommendedName>
</protein>
<evidence type="ECO:0000313" key="7">
    <source>
        <dbReference type="EMBL" id="CAF1598932.1"/>
    </source>
</evidence>
<feature type="domain" description="Carboxyltransferase" evidence="5">
    <location>
        <begin position="32"/>
        <end position="95"/>
    </location>
</feature>
<keyword evidence="2" id="KW-0378">Hydrolase</keyword>
<dbReference type="EMBL" id="CAJNOR010006581">
    <property type="protein sequence ID" value="CAF1598932.1"/>
    <property type="molecule type" value="Genomic_DNA"/>
</dbReference>
<reference evidence="6" key="1">
    <citation type="submission" date="2021-02" db="EMBL/GenBank/DDBJ databases">
        <authorList>
            <person name="Nowell W R."/>
        </authorList>
    </citation>
    <scope>NUCLEOTIDE SEQUENCE</scope>
</reference>
<comment type="caution">
    <text evidence="6">The sequence shown here is derived from an EMBL/GenBank/DDBJ whole genome shotgun (WGS) entry which is preliminary data.</text>
</comment>
<accession>A0A815E6P4</accession>
<evidence type="ECO:0000259" key="5">
    <source>
        <dbReference type="Pfam" id="PF02626"/>
    </source>
</evidence>
<dbReference type="Gene3D" id="2.40.100.10">
    <property type="entry name" value="Cyclophilin-like"/>
    <property type="match status" value="1"/>
</dbReference>
<feature type="signal peptide" evidence="4">
    <location>
        <begin position="1"/>
        <end position="31"/>
    </location>
</feature>
<name>A0A815E6P4_ADIRI</name>
<keyword evidence="4" id="KW-0732">Signal</keyword>
<evidence type="ECO:0000313" key="8">
    <source>
        <dbReference type="Proteomes" id="UP000663828"/>
    </source>
</evidence>
<dbReference type="Proteomes" id="UP000663828">
    <property type="component" value="Unassembled WGS sequence"/>
</dbReference>
<evidence type="ECO:0000256" key="4">
    <source>
        <dbReference type="SAM" id="SignalP"/>
    </source>
</evidence>
<dbReference type="Proteomes" id="UP000663852">
    <property type="component" value="Unassembled WGS sequence"/>
</dbReference>
<dbReference type="GO" id="GO:0005524">
    <property type="term" value="F:ATP binding"/>
    <property type="evidence" value="ECO:0007669"/>
    <property type="project" value="UniProtKB-KW"/>
</dbReference>
<feature type="chain" id="PRO_5035604836" description="Carboxyltransferase domain-containing protein" evidence="4">
    <location>
        <begin position="32"/>
        <end position="105"/>
    </location>
</feature>
<evidence type="ECO:0000256" key="1">
    <source>
        <dbReference type="ARBA" id="ARBA00022741"/>
    </source>
</evidence>
<dbReference type="InterPro" id="IPR003778">
    <property type="entry name" value="CT_A_B"/>
</dbReference>
<keyword evidence="8" id="KW-1185">Reference proteome</keyword>
<evidence type="ECO:0000256" key="3">
    <source>
        <dbReference type="ARBA" id="ARBA00022840"/>
    </source>
</evidence>
<dbReference type="Pfam" id="PF02626">
    <property type="entry name" value="CT_A_B"/>
    <property type="match status" value="1"/>
</dbReference>
<dbReference type="InterPro" id="IPR029000">
    <property type="entry name" value="Cyclophilin-like_dom_sf"/>
</dbReference>
<keyword evidence="1" id="KW-0547">Nucleotide-binding</keyword>
<dbReference type="AlphaFoldDB" id="A0A815E6P4"/>
<dbReference type="OrthoDB" id="196847at2759"/>
<dbReference type="EMBL" id="CAJNOJ010000220">
    <property type="protein sequence ID" value="CAF1305993.1"/>
    <property type="molecule type" value="Genomic_DNA"/>
</dbReference>
<evidence type="ECO:0000313" key="9">
    <source>
        <dbReference type="Proteomes" id="UP000663852"/>
    </source>
</evidence>
<organism evidence="6 9">
    <name type="scientific">Adineta ricciae</name>
    <name type="common">Rotifer</name>
    <dbReference type="NCBI Taxonomy" id="249248"/>
    <lineage>
        <taxon>Eukaryota</taxon>
        <taxon>Metazoa</taxon>
        <taxon>Spiralia</taxon>
        <taxon>Gnathifera</taxon>
        <taxon>Rotifera</taxon>
        <taxon>Eurotatoria</taxon>
        <taxon>Bdelloidea</taxon>
        <taxon>Adinetida</taxon>
        <taxon>Adinetidae</taxon>
        <taxon>Adineta</taxon>
    </lineage>
</organism>
<evidence type="ECO:0000256" key="2">
    <source>
        <dbReference type="ARBA" id="ARBA00022801"/>
    </source>
</evidence>
<gene>
    <name evidence="6" type="ORF">EDS130_LOCUS30868</name>
    <name evidence="7" type="ORF">XAT740_LOCUS47453</name>
</gene>
<sequence length="105" mass="11620">MAHLTSSRPTLLMSFFQLLEIRLLGPTPAWSRTNGGDTGLHPSNIHDCQYAIGSIKFTGDTPIILTQDGPSLGRFVCLATIVKAELWKIGQMIKFSSLQLRLIKH</sequence>
<proteinExistence type="predicted"/>
<dbReference type="SUPFAM" id="SSF50891">
    <property type="entry name" value="Cyclophilin-like"/>
    <property type="match status" value="1"/>
</dbReference>
<keyword evidence="3" id="KW-0067">ATP-binding</keyword>
<evidence type="ECO:0000313" key="6">
    <source>
        <dbReference type="EMBL" id="CAF1305993.1"/>
    </source>
</evidence>